<evidence type="ECO:0000313" key="6">
    <source>
        <dbReference type="Proteomes" id="UP000220340"/>
    </source>
</evidence>
<evidence type="ECO:0000313" key="5">
    <source>
        <dbReference type="Proteomes" id="UP000191039"/>
    </source>
</evidence>
<sequence length="118" mass="12578">MTAPITPPGWYPDSTTGLQRYWDGAKWLDIPAPAAAAAPHLAPAAARSGRITIHYGFALLAFFSLAGTLLFGIPLMAQAGDEETGGIASSMGILWIAWGGMWTLIWTAFAIHHTLKGR</sequence>
<keyword evidence="6" id="KW-1185">Reference proteome</keyword>
<feature type="transmembrane region" description="Helical" evidence="1">
    <location>
        <begin position="87"/>
        <end position="111"/>
    </location>
</feature>
<keyword evidence="1" id="KW-1133">Transmembrane helix</keyword>
<evidence type="ECO:0000313" key="4">
    <source>
        <dbReference type="EMBL" id="PEG52001.1"/>
    </source>
</evidence>
<gene>
    <name evidence="3" type="ORF">BV510_12895</name>
    <name evidence="4" type="ORF">CRI78_23485</name>
</gene>
<feature type="transmembrane region" description="Helical" evidence="1">
    <location>
        <begin position="55"/>
        <end position="75"/>
    </location>
</feature>
<dbReference type="EMBL" id="MIJD01000118">
    <property type="protein sequence ID" value="OPE53941.1"/>
    <property type="molecule type" value="Genomic_DNA"/>
</dbReference>
<name>A0A1Q4HME7_9MYCO</name>
<dbReference type="AlphaFoldDB" id="A0A1Q4HME7"/>
<dbReference type="InterPro" id="IPR018929">
    <property type="entry name" value="DUF2510"/>
</dbReference>
<comment type="caution">
    <text evidence="4">The sequence shown here is derived from an EMBL/GenBank/DDBJ whole genome shotgun (WGS) entry which is preliminary data.</text>
</comment>
<reference evidence="4 6" key="2">
    <citation type="submission" date="2017-10" db="EMBL/GenBank/DDBJ databases">
        <title>The new phylogeny of genus Mycobacterium.</title>
        <authorList>
            <person name="Tortoli E."/>
            <person name="Trovato A."/>
            <person name="Cirillo D.M."/>
        </authorList>
    </citation>
    <scope>NUCLEOTIDE SEQUENCE [LARGE SCALE GENOMIC DNA]</scope>
    <source>
        <strain evidence="4 6">IP141170001</strain>
    </source>
</reference>
<accession>A0A1Q4HME7</accession>
<evidence type="ECO:0000313" key="3">
    <source>
        <dbReference type="EMBL" id="OPE53941.1"/>
    </source>
</evidence>
<evidence type="ECO:0000256" key="1">
    <source>
        <dbReference type="SAM" id="Phobius"/>
    </source>
</evidence>
<feature type="domain" description="DUF2510" evidence="2">
    <location>
        <begin position="8"/>
        <end position="39"/>
    </location>
</feature>
<proteinExistence type="predicted"/>
<organism evidence="4 6">
    <name type="scientific">Mycolicibacterium diernhoferi</name>
    <dbReference type="NCBI Taxonomy" id="1801"/>
    <lineage>
        <taxon>Bacteria</taxon>
        <taxon>Bacillati</taxon>
        <taxon>Actinomycetota</taxon>
        <taxon>Actinomycetes</taxon>
        <taxon>Mycobacteriales</taxon>
        <taxon>Mycobacteriaceae</taxon>
        <taxon>Mycolicibacterium</taxon>
    </lineage>
</organism>
<dbReference type="EMBL" id="PDCR01000038">
    <property type="protein sequence ID" value="PEG52001.1"/>
    <property type="molecule type" value="Genomic_DNA"/>
</dbReference>
<dbReference type="Proteomes" id="UP000191039">
    <property type="component" value="Unassembled WGS sequence"/>
</dbReference>
<dbReference type="RefSeq" id="WP_073854245.1">
    <property type="nucleotide sequence ID" value="NZ_BAAATC010000018.1"/>
</dbReference>
<protein>
    <submittedName>
        <fullName evidence="4">DUF2510 domain-containing protein</fullName>
    </submittedName>
</protein>
<evidence type="ECO:0000259" key="2">
    <source>
        <dbReference type="Pfam" id="PF10708"/>
    </source>
</evidence>
<dbReference type="Pfam" id="PF10708">
    <property type="entry name" value="DUF2510"/>
    <property type="match status" value="1"/>
</dbReference>
<keyword evidence="1" id="KW-0812">Transmembrane</keyword>
<dbReference type="Proteomes" id="UP000220340">
    <property type="component" value="Unassembled WGS sequence"/>
</dbReference>
<reference evidence="3 5" key="1">
    <citation type="submission" date="2016-09" db="EMBL/GenBank/DDBJ databases">
        <title>genome sequences of unsequenced Mycobacteria.</title>
        <authorList>
            <person name="Greninger A.L."/>
            <person name="Jerome K.R."/>
            <person name="Mcnair B."/>
            <person name="Wallis C."/>
            <person name="Fang F."/>
        </authorList>
    </citation>
    <scope>NUCLEOTIDE SEQUENCE [LARGE SCALE GENOMIC DNA]</scope>
    <source>
        <strain evidence="3 5">BM1</strain>
    </source>
</reference>
<keyword evidence="1" id="KW-0472">Membrane</keyword>